<dbReference type="OrthoDB" id="40447at2759"/>
<keyword evidence="1" id="KW-0812">Transmembrane</keyword>
<feature type="transmembrane region" description="Helical" evidence="1">
    <location>
        <begin position="20"/>
        <end position="43"/>
    </location>
</feature>
<keyword evidence="1" id="KW-1133">Transmembrane helix</keyword>
<keyword evidence="3" id="KW-1185">Reference proteome</keyword>
<dbReference type="AlphaFoldDB" id="A0A1Z5K9J2"/>
<proteinExistence type="predicted"/>
<evidence type="ECO:0000313" key="2">
    <source>
        <dbReference type="EMBL" id="GAX22866.1"/>
    </source>
</evidence>
<dbReference type="InterPro" id="IPR027417">
    <property type="entry name" value="P-loop_NTPase"/>
</dbReference>
<name>A0A1Z5K9J2_FISSO</name>
<accession>A0A1Z5K9J2</accession>
<gene>
    <name evidence="2" type="ORF">FisN_24Lh152</name>
</gene>
<reference evidence="2 3" key="1">
    <citation type="journal article" date="2015" name="Plant Cell">
        <title>Oil accumulation by the oleaginous diatom Fistulifera solaris as revealed by the genome and transcriptome.</title>
        <authorList>
            <person name="Tanaka T."/>
            <person name="Maeda Y."/>
            <person name="Veluchamy A."/>
            <person name="Tanaka M."/>
            <person name="Abida H."/>
            <person name="Marechal E."/>
            <person name="Bowler C."/>
            <person name="Muto M."/>
            <person name="Sunaga Y."/>
            <person name="Tanaka M."/>
            <person name="Yoshino T."/>
            <person name="Taniguchi T."/>
            <person name="Fukuda Y."/>
            <person name="Nemoto M."/>
            <person name="Matsumoto M."/>
            <person name="Wong P.S."/>
            <person name="Aburatani S."/>
            <person name="Fujibuchi W."/>
        </authorList>
    </citation>
    <scope>NUCLEOTIDE SEQUENCE [LARGE SCALE GENOMIC DNA]</scope>
    <source>
        <strain evidence="2 3">JPCC DA0580</strain>
    </source>
</reference>
<comment type="caution">
    <text evidence="2">The sequence shown here is derived from an EMBL/GenBank/DDBJ whole genome shotgun (WGS) entry which is preliminary data.</text>
</comment>
<evidence type="ECO:0000313" key="3">
    <source>
        <dbReference type="Proteomes" id="UP000198406"/>
    </source>
</evidence>
<dbReference type="EMBL" id="BDSP01000191">
    <property type="protein sequence ID" value="GAX22866.1"/>
    <property type="molecule type" value="Genomic_DNA"/>
</dbReference>
<dbReference type="InParanoid" id="A0A1Z5K9J2"/>
<dbReference type="Proteomes" id="UP000198406">
    <property type="component" value="Unassembled WGS sequence"/>
</dbReference>
<organism evidence="2 3">
    <name type="scientific">Fistulifera solaris</name>
    <name type="common">Oleaginous diatom</name>
    <dbReference type="NCBI Taxonomy" id="1519565"/>
    <lineage>
        <taxon>Eukaryota</taxon>
        <taxon>Sar</taxon>
        <taxon>Stramenopiles</taxon>
        <taxon>Ochrophyta</taxon>
        <taxon>Bacillariophyta</taxon>
        <taxon>Bacillariophyceae</taxon>
        <taxon>Bacillariophycidae</taxon>
        <taxon>Naviculales</taxon>
        <taxon>Naviculaceae</taxon>
        <taxon>Fistulifera</taxon>
    </lineage>
</organism>
<evidence type="ECO:0000256" key="1">
    <source>
        <dbReference type="SAM" id="Phobius"/>
    </source>
</evidence>
<sequence>MKWSGSEAARKITQTTTSRAIQGITIFLVVVGTITIAGDLYFLSNIRKSLKKHHTKTFVSTVSTHDSTSLHNRTVVANLLREAGAMVTDESKLPTLAQIADLYGPRPVILGLEHCEHFRNTVPASERMLGAAGMFSTGTNLVTHLLKRNCYIPERAEKYGLETATKEQLGMRWQVPWGKHTPADYKIKHATEKAQLINKDYILPCVTIRSPWRWMQSMCKNPYTARWPHASICPHLVVNSSQLSRQWNPVTVKYGAGIENYTSLVHLWIEWYDQYARLVLDDEVVENHATSYPVLIIRMEDLIFYTQETVTQICQCTGGVIYAEKPFEYVVESAKKDSPGHDTSVGLTEAWIKYSKPLQPRAGFVQEDYLAGIDALNHDDRFGLMKLLQYHHPPSN</sequence>
<protein>
    <submittedName>
        <fullName evidence="2">Uncharacterized protein</fullName>
    </submittedName>
</protein>
<dbReference type="SUPFAM" id="SSF52540">
    <property type="entry name" value="P-loop containing nucleoside triphosphate hydrolases"/>
    <property type="match status" value="1"/>
</dbReference>
<keyword evidence="1" id="KW-0472">Membrane</keyword>